<proteinExistence type="predicted"/>
<protein>
    <submittedName>
        <fullName evidence="1">Uncharacterized protein</fullName>
    </submittedName>
</protein>
<reference evidence="1" key="2">
    <citation type="journal article" date="2015" name="Fish Shellfish Immunol.">
        <title>Early steps in the European eel (Anguilla anguilla)-Vibrio vulnificus interaction in the gills: Role of the RtxA13 toxin.</title>
        <authorList>
            <person name="Callol A."/>
            <person name="Pajuelo D."/>
            <person name="Ebbesson L."/>
            <person name="Teles M."/>
            <person name="MacKenzie S."/>
            <person name="Amaro C."/>
        </authorList>
    </citation>
    <scope>NUCLEOTIDE SEQUENCE</scope>
</reference>
<sequence length="49" mass="5664">MWCSLLQKECSWGKRSEFLIGSEPECVHFNDRLPACSGISFLYLKLLVQ</sequence>
<accession>A0A0E9REZ2</accession>
<organism evidence="1">
    <name type="scientific">Anguilla anguilla</name>
    <name type="common">European freshwater eel</name>
    <name type="synonym">Muraena anguilla</name>
    <dbReference type="NCBI Taxonomy" id="7936"/>
    <lineage>
        <taxon>Eukaryota</taxon>
        <taxon>Metazoa</taxon>
        <taxon>Chordata</taxon>
        <taxon>Craniata</taxon>
        <taxon>Vertebrata</taxon>
        <taxon>Euteleostomi</taxon>
        <taxon>Actinopterygii</taxon>
        <taxon>Neopterygii</taxon>
        <taxon>Teleostei</taxon>
        <taxon>Anguilliformes</taxon>
        <taxon>Anguillidae</taxon>
        <taxon>Anguilla</taxon>
    </lineage>
</organism>
<dbReference type="AlphaFoldDB" id="A0A0E9REZ2"/>
<dbReference type="EMBL" id="GBXM01081679">
    <property type="protein sequence ID" value="JAH26898.1"/>
    <property type="molecule type" value="Transcribed_RNA"/>
</dbReference>
<reference evidence="1" key="1">
    <citation type="submission" date="2014-11" db="EMBL/GenBank/DDBJ databases">
        <authorList>
            <person name="Amaro Gonzalez C."/>
        </authorList>
    </citation>
    <scope>NUCLEOTIDE SEQUENCE</scope>
</reference>
<evidence type="ECO:0000313" key="1">
    <source>
        <dbReference type="EMBL" id="JAH26898.1"/>
    </source>
</evidence>
<name>A0A0E9REZ2_ANGAN</name>